<dbReference type="NCBIfam" id="TIGR01003">
    <property type="entry name" value="PTS_HPr_family"/>
    <property type="match status" value="1"/>
</dbReference>
<proteinExistence type="predicted"/>
<evidence type="ECO:0000256" key="2">
    <source>
        <dbReference type="ARBA" id="ARBA00004496"/>
    </source>
</evidence>
<gene>
    <name evidence="7" type="ORF">F0U47_01015</name>
</gene>
<dbReference type="PANTHER" id="PTHR33705:SF2">
    <property type="entry name" value="PHOSPHOCARRIER PROTEIN NPR"/>
    <property type="match status" value="1"/>
</dbReference>
<organism evidence="7 8">
    <name type="scientific">Nocardioides antri</name>
    <dbReference type="NCBI Taxonomy" id="2607659"/>
    <lineage>
        <taxon>Bacteria</taxon>
        <taxon>Bacillati</taxon>
        <taxon>Actinomycetota</taxon>
        <taxon>Actinomycetes</taxon>
        <taxon>Propionibacteriales</taxon>
        <taxon>Nocardioidaceae</taxon>
        <taxon>Nocardioides</taxon>
    </lineage>
</organism>
<dbReference type="SUPFAM" id="SSF55594">
    <property type="entry name" value="HPr-like"/>
    <property type="match status" value="1"/>
</dbReference>
<sequence length="92" mass="9163">MPSRSVVVGSAIGLHARPAAIISEAAMELDSEVLIGIPGDEPVDASSALLIMTLGAANGDTVEVSGDVEADVEAIAALVVQDLDAEDAPNPA</sequence>
<keyword evidence="8" id="KW-1185">Reference proteome</keyword>
<dbReference type="InterPro" id="IPR000032">
    <property type="entry name" value="HPr-like"/>
</dbReference>
<dbReference type="CDD" id="cd00367">
    <property type="entry name" value="PTS-HPr_like"/>
    <property type="match status" value="1"/>
</dbReference>
<dbReference type="InterPro" id="IPR050399">
    <property type="entry name" value="HPr"/>
</dbReference>
<dbReference type="Pfam" id="PF00381">
    <property type="entry name" value="PTS-HPr"/>
    <property type="match status" value="1"/>
</dbReference>
<keyword evidence="5" id="KW-0598">Phosphotransferase system</keyword>
<evidence type="ECO:0000313" key="8">
    <source>
        <dbReference type="Proteomes" id="UP000324351"/>
    </source>
</evidence>
<evidence type="ECO:0000259" key="6">
    <source>
        <dbReference type="PROSITE" id="PS51350"/>
    </source>
</evidence>
<feature type="domain" description="HPr" evidence="6">
    <location>
        <begin position="1"/>
        <end position="86"/>
    </location>
</feature>
<dbReference type="RefSeq" id="WP_149748454.1">
    <property type="nucleotide sequence ID" value="NZ_VUJW01000001.1"/>
</dbReference>
<evidence type="ECO:0000256" key="4">
    <source>
        <dbReference type="ARBA" id="ARBA00022490"/>
    </source>
</evidence>
<dbReference type="EMBL" id="VUJW01000001">
    <property type="protein sequence ID" value="KAA1428831.1"/>
    <property type="molecule type" value="Genomic_DNA"/>
</dbReference>
<reference evidence="7 8" key="1">
    <citation type="submission" date="2019-09" db="EMBL/GenBank/DDBJ databases">
        <title>Nocardioides panacisoli sp. nov., isolated from the soil of a ginseng field.</title>
        <authorList>
            <person name="Cho C."/>
        </authorList>
    </citation>
    <scope>NUCLEOTIDE SEQUENCE [LARGE SCALE GENOMIC DNA]</scope>
    <source>
        <strain evidence="7 8">BN140041</strain>
    </source>
</reference>
<dbReference type="PANTHER" id="PTHR33705">
    <property type="entry name" value="PHOSPHOCARRIER PROTEIN HPR"/>
    <property type="match status" value="1"/>
</dbReference>
<evidence type="ECO:0000256" key="5">
    <source>
        <dbReference type="ARBA" id="ARBA00022683"/>
    </source>
</evidence>
<dbReference type="InterPro" id="IPR035895">
    <property type="entry name" value="HPr-like_sf"/>
</dbReference>
<dbReference type="InterPro" id="IPR001020">
    <property type="entry name" value="PTS_HPr_His_P_site"/>
</dbReference>
<dbReference type="Proteomes" id="UP000324351">
    <property type="component" value="Unassembled WGS sequence"/>
</dbReference>
<comment type="function">
    <text evidence="1">General (non sugar-specific) component of the phosphoenolpyruvate-dependent sugar phosphotransferase system (sugar PTS). This major carbohydrate active-transport system catalyzes the phosphorylation of incoming sugar substrates concomitantly with their translocation across the cell membrane. The phosphoryl group from phosphoenolpyruvate (PEP) is transferred to the phosphoryl carrier protein HPr by enzyme I. Phospho-HPr then transfers it to the PTS EIIA domain.</text>
</comment>
<dbReference type="AlphaFoldDB" id="A0A5B1M7I0"/>
<dbReference type="GO" id="GO:0009401">
    <property type="term" value="P:phosphoenolpyruvate-dependent sugar phosphotransferase system"/>
    <property type="evidence" value="ECO:0007669"/>
    <property type="project" value="UniProtKB-KW"/>
</dbReference>
<comment type="caution">
    <text evidence="7">The sequence shown here is derived from an EMBL/GenBank/DDBJ whole genome shotgun (WGS) entry which is preliminary data.</text>
</comment>
<evidence type="ECO:0000256" key="3">
    <source>
        <dbReference type="ARBA" id="ARBA00020422"/>
    </source>
</evidence>
<dbReference type="PROSITE" id="PS51350">
    <property type="entry name" value="PTS_HPR_DOM"/>
    <property type="match status" value="1"/>
</dbReference>
<dbReference type="GO" id="GO:0005737">
    <property type="term" value="C:cytoplasm"/>
    <property type="evidence" value="ECO:0007669"/>
    <property type="project" value="UniProtKB-SubCell"/>
</dbReference>
<dbReference type="PRINTS" id="PR00107">
    <property type="entry name" value="PHOSPHOCPHPR"/>
</dbReference>
<evidence type="ECO:0000313" key="7">
    <source>
        <dbReference type="EMBL" id="KAA1428831.1"/>
    </source>
</evidence>
<name>A0A5B1M7I0_9ACTN</name>
<evidence type="ECO:0000256" key="1">
    <source>
        <dbReference type="ARBA" id="ARBA00003681"/>
    </source>
</evidence>
<reference evidence="7 8" key="2">
    <citation type="submission" date="2019-09" db="EMBL/GenBank/DDBJ databases">
        <authorList>
            <person name="Jin C."/>
        </authorList>
    </citation>
    <scope>NUCLEOTIDE SEQUENCE [LARGE SCALE GENOMIC DNA]</scope>
    <source>
        <strain evidence="7 8">BN140041</strain>
    </source>
</reference>
<comment type="subcellular location">
    <subcellularLocation>
        <location evidence="2">Cytoplasm</location>
    </subcellularLocation>
</comment>
<dbReference type="Gene3D" id="3.30.1340.10">
    <property type="entry name" value="HPr-like"/>
    <property type="match status" value="1"/>
</dbReference>
<accession>A0A5B1M7I0</accession>
<protein>
    <recommendedName>
        <fullName evidence="3">Phosphocarrier protein HPr</fullName>
    </recommendedName>
</protein>
<keyword evidence="4" id="KW-0963">Cytoplasm</keyword>
<dbReference type="PROSITE" id="PS00369">
    <property type="entry name" value="PTS_HPR_HIS"/>
    <property type="match status" value="1"/>
</dbReference>